<evidence type="ECO:0000313" key="2">
    <source>
        <dbReference type="EMBL" id="KAK7871615.1"/>
    </source>
</evidence>
<gene>
    <name evidence="2" type="ORF">R5R35_001802</name>
</gene>
<evidence type="ECO:0000313" key="3">
    <source>
        <dbReference type="Proteomes" id="UP001378592"/>
    </source>
</evidence>
<sequence>MSWEAIPYATDAVRFVQPAWRPGPRAAAPLHSSPASAPKGEGGGHHSHRHRQWPGGARSAAIRFCDMTLKMSV</sequence>
<proteinExistence type="predicted"/>
<protein>
    <submittedName>
        <fullName evidence="2">Uncharacterized protein</fullName>
    </submittedName>
</protein>
<name>A0AAN9VUE3_9ORTH</name>
<dbReference type="Proteomes" id="UP001378592">
    <property type="component" value="Unassembled WGS sequence"/>
</dbReference>
<dbReference type="AlphaFoldDB" id="A0AAN9VUE3"/>
<dbReference type="EMBL" id="JAZDUA010000036">
    <property type="protein sequence ID" value="KAK7871615.1"/>
    <property type="molecule type" value="Genomic_DNA"/>
</dbReference>
<comment type="caution">
    <text evidence="2">The sequence shown here is derived from an EMBL/GenBank/DDBJ whole genome shotgun (WGS) entry which is preliminary data.</text>
</comment>
<feature type="compositionally biased region" description="Low complexity" evidence="1">
    <location>
        <begin position="22"/>
        <end position="38"/>
    </location>
</feature>
<evidence type="ECO:0000256" key="1">
    <source>
        <dbReference type="SAM" id="MobiDB-lite"/>
    </source>
</evidence>
<organism evidence="2 3">
    <name type="scientific">Gryllus longicercus</name>
    <dbReference type="NCBI Taxonomy" id="2509291"/>
    <lineage>
        <taxon>Eukaryota</taxon>
        <taxon>Metazoa</taxon>
        <taxon>Ecdysozoa</taxon>
        <taxon>Arthropoda</taxon>
        <taxon>Hexapoda</taxon>
        <taxon>Insecta</taxon>
        <taxon>Pterygota</taxon>
        <taxon>Neoptera</taxon>
        <taxon>Polyneoptera</taxon>
        <taxon>Orthoptera</taxon>
        <taxon>Ensifera</taxon>
        <taxon>Gryllidea</taxon>
        <taxon>Grylloidea</taxon>
        <taxon>Gryllidae</taxon>
        <taxon>Gryllinae</taxon>
        <taxon>Gryllus</taxon>
    </lineage>
</organism>
<keyword evidence="3" id="KW-1185">Reference proteome</keyword>
<accession>A0AAN9VUE3</accession>
<feature type="region of interest" description="Disordered" evidence="1">
    <location>
        <begin position="22"/>
        <end position="57"/>
    </location>
</feature>
<reference evidence="2 3" key="1">
    <citation type="submission" date="2024-03" db="EMBL/GenBank/DDBJ databases">
        <title>The genome assembly and annotation of the cricket Gryllus longicercus Weissman &amp; Gray.</title>
        <authorList>
            <person name="Szrajer S."/>
            <person name="Gray D."/>
            <person name="Ylla G."/>
        </authorList>
    </citation>
    <scope>NUCLEOTIDE SEQUENCE [LARGE SCALE GENOMIC DNA]</scope>
    <source>
        <strain evidence="2">DAG 2021-001</strain>
        <tissue evidence="2">Whole body minus gut</tissue>
    </source>
</reference>